<dbReference type="Pfam" id="PF12697">
    <property type="entry name" value="Abhydrolase_6"/>
    <property type="match status" value="1"/>
</dbReference>
<dbReference type="SUPFAM" id="SSF55383">
    <property type="entry name" value="Copper amine oxidase, domain N"/>
    <property type="match status" value="1"/>
</dbReference>
<organism evidence="5 6">
    <name type="scientific">Cohnella hashimotonis</name>
    <dbReference type="NCBI Taxonomy" id="2826895"/>
    <lineage>
        <taxon>Bacteria</taxon>
        <taxon>Bacillati</taxon>
        <taxon>Bacillota</taxon>
        <taxon>Bacilli</taxon>
        <taxon>Bacillales</taxon>
        <taxon>Paenibacillaceae</taxon>
        <taxon>Cohnella</taxon>
    </lineage>
</organism>
<feature type="domain" description="AB hydrolase-1" evidence="4">
    <location>
        <begin position="187"/>
        <end position="430"/>
    </location>
</feature>
<feature type="chain" id="PRO_5045683250" evidence="2">
    <location>
        <begin position="23"/>
        <end position="463"/>
    </location>
</feature>
<evidence type="ECO:0000313" key="6">
    <source>
        <dbReference type="Proteomes" id="UP001161691"/>
    </source>
</evidence>
<dbReference type="Gene3D" id="3.30.457.10">
    <property type="entry name" value="Copper amine oxidase-like, N-terminal domain"/>
    <property type="match status" value="1"/>
</dbReference>
<dbReference type="InterPro" id="IPR029058">
    <property type="entry name" value="AB_hydrolase_fold"/>
</dbReference>
<reference evidence="5" key="1">
    <citation type="submission" date="2023-04" db="EMBL/GenBank/DDBJ databases">
        <title>Comparative genomic analysis of Cohnella hashimotonis sp. nov., isolated from the International Space Station.</title>
        <authorList>
            <person name="Venkateswaran K."/>
            <person name="Simpson A."/>
        </authorList>
    </citation>
    <scope>NUCLEOTIDE SEQUENCE</scope>
    <source>
        <strain evidence="5">F6_2S_P_1</strain>
    </source>
</reference>
<comment type="caution">
    <text evidence="5">The sequence shown here is derived from an EMBL/GenBank/DDBJ whole genome shotgun (WGS) entry which is preliminary data.</text>
</comment>
<gene>
    <name evidence="5" type="ORF">KB449_32185</name>
</gene>
<feature type="signal peptide" evidence="2">
    <location>
        <begin position="1"/>
        <end position="22"/>
    </location>
</feature>
<dbReference type="InterPro" id="IPR036582">
    <property type="entry name" value="Mao_N_sf"/>
</dbReference>
<dbReference type="Pfam" id="PF07833">
    <property type="entry name" value="Cu_amine_oxidN1"/>
    <property type="match status" value="1"/>
</dbReference>
<evidence type="ECO:0000259" key="4">
    <source>
        <dbReference type="Pfam" id="PF12697"/>
    </source>
</evidence>
<accession>A0ABT6TV17</accession>
<dbReference type="PANTHER" id="PTHR43265:SF1">
    <property type="entry name" value="ESTERASE ESTD"/>
    <property type="match status" value="1"/>
</dbReference>
<dbReference type="EMBL" id="JAGRPV010000001">
    <property type="protein sequence ID" value="MDI4649632.1"/>
    <property type="molecule type" value="Genomic_DNA"/>
</dbReference>
<keyword evidence="6" id="KW-1185">Reference proteome</keyword>
<name>A0ABT6TV17_9BACL</name>
<dbReference type="RefSeq" id="WP_282912247.1">
    <property type="nucleotide sequence ID" value="NZ_JAGRPV010000001.1"/>
</dbReference>
<dbReference type="Proteomes" id="UP001161691">
    <property type="component" value="Unassembled WGS sequence"/>
</dbReference>
<feature type="domain" description="Copper amine oxidase-like N-terminal" evidence="3">
    <location>
        <begin position="31"/>
        <end position="136"/>
    </location>
</feature>
<dbReference type="GO" id="GO:0016787">
    <property type="term" value="F:hydrolase activity"/>
    <property type="evidence" value="ECO:0007669"/>
    <property type="project" value="UniProtKB-KW"/>
</dbReference>
<dbReference type="PROSITE" id="PS00708">
    <property type="entry name" value="PRO_ENDOPEP_SER"/>
    <property type="match status" value="1"/>
</dbReference>
<evidence type="ECO:0000259" key="3">
    <source>
        <dbReference type="Pfam" id="PF07833"/>
    </source>
</evidence>
<dbReference type="SUPFAM" id="SSF53474">
    <property type="entry name" value="alpha/beta-Hydrolases"/>
    <property type="match status" value="1"/>
</dbReference>
<keyword evidence="2" id="KW-0732">Signal</keyword>
<dbReference type="InterPro" id="IPR012854">
    <property type="entry name" value="Cu_amine_oxidase-like_N"/>
</dbReference>
<dbReference type="InterPro" id="IPR002471">
    <property type="entry name" value="Pept_S9_AS"/>
</dbReference>
<evidence type="ECO:0000256" key="2">
    <source>
        <dbReference type="SAM" id="SignalP"/>
    </source>
</evidence>
<dbReference type="PANTHER" id="PTHR43265">
    <property type="entry name" value="ESTERASE ESTD"/>
    <property type="match status" value="1"/>
</dbReference>
<proteinExistence type="predicted"/>
<keyword evidence="1 5" id="KW-0378">Hydrolase</keyword>
<dbReference type="Gene3D" id="3.40.50.1820">
    <property type="entry name" value="alpha/beta hydrolase"/>
    <property type="match status" value="1"/>
</dbReference>
<protein>
    <submittedName>
        <fullName evidence="5">Alpha/beta fold hydrolase</fullName>
    </submittedName>
</protein>
<sequence>MKKTLLLFVALIVPLTTFSVDASANAIKVLLEGKAISFTDAQPYLDHNEVMIPVRAAADALGMKTVYRAAEKEIELLVPTATITFKIGGNSAAVNGKGPLSFGKNAVLKQGRAYVPLAFFQSVLGLYTSYNANLNEAVIASSAPPIEKELPSQLVEEEVVIGEGTAYPLKGTLTMPRGADGPLPAAVLVHGSGPSDRDETVGGYKPFRDIAWGLAEQGIAVLRYEKRTLAYASSFTPEMLAKFTVKEETIDDAIAASRLLKKDKRINASQVYVIGHSLGGMMAPRIDAEGGDFAGLVIMAGTTRSLWALIHDQNKAAVDAMDDSDPAKAANAAWLADELRKAASIKRMPEEEALGQSVFGVPAYYLRDMDIHDTGELVAASNKSIMVLQGSDDFQVYADKDYVIWQEALKDKPNAVLKLYPGLNHFFVNYSGSGEGTAAEYKIPGSVDPQVIADIADWIANNN</sequence>
<dbReference type="InterPro" id="IPR000073">
    <property type="entry name" value="AB_hydrolase_1"/>
</dbReference>
<dbReference type="InterPro" id="IPR053145">
    <property type="entry name" value="AB_hydrolase_Est10"/>
</dbReference>
<evidence type="ECO:0000256" key="1">
    <source>
        <dbReference type="ARBA" id="ARBA00022801"/>
    </source>
</evidence>
<evidence type="ECO:0000313" key="5">
    <source>
        <dbReference type="EMBL" id="MDI4649632.1"/>
    </source>
</evidence>